<dbReference type="KEGG" id="pdh:B9T62_09130"/>
<dbReference type="Proteomes" id="UP000249890">
    <property type="component" value="Chromosome"/>
</dbReference>
<evidence type="ECO:0000313" key="1">
    <source>
        <dbReference type="EMBL" id="ASA20932.1"/>
    </source>
</evidence>
<organism evidence="1 2">
    <name type="scientific">Paenibacillus donghaensis</name>
    <dbReference type="NCBI Taxonomy" id="414771"/>
    <lineage>
        <taxon>Bacteria</taxon>
        <taxon>Bacillati</taxon>
        <taxon>Bacillota</taxon>
        <taxon>Bacilli</taxon>
        <taxon>Bacillales</taxon>
        <taxon>Paenibacillaceae</taxon>
        <taxon>Paenibacillus</taxon>
    </lineage>
</organism>
<dbReference type="EMBL" id="CP021780">
    <property type="protein sequence ID" value="ASA20932.1"/>
    <property type="molecule type" value="Genomic_DNA"/>
</dbReference>
<accession>A0A2Z2KJ37</accession>
<sequence>MYSVQQLQACDFILKRIIYDHTSPLFEKKLKLVIEFKGTFWYGDFVDFDGRRVSQDKIAEDGEVFPLKYSIPGNEELPLMNKLWSYYANVAMPANRSDFWTNPFTQIKSLPLLFDRLVAILNTSTEDEPVSVLFPYLFNAKSVDKKIELPFINLENEVINLVSIIEITE</sequence>
<name>A0A2Z2KJ37_9BACL</name>
<evidence type="ECO:0000313" key="2">
    <source>
        <dbReference type="Proteomes" id="UP000249890"/>
    </source>
</evidence>
<proteinExistence type="predicted"/>
<reference evidence="1 2" key="1">
    <citation type="submission" date="2017-06" db="EMBL/GenBank/DDBJ databases">
        <title>Complete genome sequence of Paenibacillus donghaensis KCTC 13049T isolated from East Sea sediment, South Korea.</title>
        <authorList>
            <person name="Jung B.K."/>
            <person name="Hong S.-J."/>
            <person name="Shin J.-H."/>
        </authorList>
    </citation>
    <scope>NUCLEOTIDE SEQUENCE [LARGE SCALE GENOMIC DNA]</scope>
    <source>
        <strain evidence="1 2">KCTC 13049</strain>
    </source>
</reference>
<keyword evidence="2" id="KW-1185">Reference proteome</keyword>
<protein>
    <submittedName>
        <fullName evidence="1">Uncharacterized protein</fullName>
    </submittedName>
</protein>
<dbReference type="AlphaFoldDB" id="A0A2Z2KJ37"/>
<gene>
    <name evidence="1" type="ORF">B9T62_09130</name>
</gene>